<gene>
    <name evidence="2" type="ORF">AFUS01_LOCUS40153</name>
</gene>
<dbReference type="OrthoDB" id="7486073at2759"/>
<dbReference type="Proteomes" id="UP000708208">
    <property type="component" value="Unassembled WGS sequence"/>
</dbReference>
<keyword evidence="3" id="KW-1185">Reference proteome</keyword>
<feature type="non-terminal residue" evidence="2">
    <location>
        <position position="110"/>
    </location>
</feature>
<protein>
    <submittedName>
        <fullName evidence="2">Uncharacterized protein</fullName>
    </submittedName>
</protein>
<organism evidence="2 3">
    <name type="scientific">Allacma fusca</name>
    <dbReference type="NCBI Taxonomy" id="39272"/>
    <lineage>
        <taxon>Eukaryota</taxon>
        <taxon>Metazoa</taxon>
        <taxon>Ecdysozoa</taxon>
        <taxon>Arthropoda</taxon>
        <taxon>Hexapoda</taxon>
        <taxon>Collembola</taxon>
        <taxon>Symphypleona</taxon>
        <taxon>Sminthuridae</taxon>
        <taxon>Allacma</taxon>
    </lineage>
</organism>
<comment type="caution">
    <text evidence="2">The sequence shown here is derived from an EMBL/GenBank/DDBJ whole genome shotgun (WGS) entry which is preliminary data.</text>
</comment>
<proteinExistence type="predicted"/>
<evidence type="ECO:0000256" key="1">
    <source>
        <dbReference type="SAM" id="MobiDB-lite"/>
    </source>
</evidence>
<sequence length="110" mass="12626">MTNPNYVPKGAWKLHSVEVKRNYWTLKSAREAEEKALETSTVETDTGNEVLSVGRKMQNRKQYCHNDSERSDSEERETANLSRNNVLPLLQPKQGIFQDTFSDPPNHPIP</sequence>
<reference evidence="2" key="1">
    <citation type="submission" date="2021-06" db="EMBL/GenBank/DDBJ databases">
        <authorList>
            <person name="Hodson N. C."/>
            <person name="Mongue J. A."/>
            <person name="Jaron S. K."/>
        </authorList>
    </citation>
    <scope>NUCLEOTIDE SEQUENCE</scope>
</reference>
<evidence type="ECO:0000313" key="3">
    <source>
        <dbReference type="Proteomes" id="UP000708208"/>
    </source>
</evidence>
<feature type="compositionally biased region" description="Basic and acidic residues" evidence="1">
    <location>
        <begin position="64"/>
        <end position="78"/>
    </location>
</feature>
<feature type="compositionally biased region" description="Polar residues" evidence="1">
    <location>
        <begin position="38"/>
        <end position="49"/>
    </location>
</feature>
<name>A0A8J2LXC9_9HEXA</name>
<dbReference type="AlphaFoldDB" id="A0A8J2LXC9"/>
<accession>A0A8J2LXC9</accession>
<dbReference type="EMBL" id="CAJVCH010555439">
    <property type="protein sequence ID" value="CAG7830345.1"/>
    <property type="molecule type" value="Genomic_DNA"/>
</dbReference>
<evidence type="ECO:0000313" key="2">
    <source>
        <dbReference type="EMBL" id="CAG7830345.1"/>
    </source>
</evidence>
<feature type="region of interest" description="Disordered" evidence="1">
    <location>
        <begin position="36"/>
        <end position="110"/>
    </location>
</feature>